<dbReference type="PANTHER" id="PTHR33385">
    <property type="entry name" value="PROTEIN XRI1"/>
    <property type="match status" value="1"/>
</dbReference>
<dbReference type="InterPro" id="IPR039933">
    <property type="entry name" value="XRI1"/>
</dbReference>
<accession>A0ABP0UJ99</accession>
<proteinExistence type="predicted"/>
<evidence type="ECO:0008006" key="3">
    <source>
        <dbReference type="Google" id="ProtNLM"/>
    </source>
</evidence>
<dbReference type="Proteomes" id="UP001497512">
    <property type="component" value="Chromosome 4"/>
</dbReference>
<protein>
    <recommendedName>
        <fullName evidence="3">Protein XRI1</fullName>
    </recommendedName>
</protein>
<sequence length="347" mass="38195">MAGRGGDTTEPWYWRDDVFKFDFKESPLVVAAATSRSFWDDLTQSDGDFHALFASSPVTDSRCCNPSLFSFDIQGKGIDSQGSPSSDYGIQQNQRYKRRRVLEFSGARTDTLPPDSATPVLASGLGDCINLSIPGSENNIVPFTTSPSFLWCTRNEDASGPAIANVQQWGEKWMVRCFEQNRYNACYPMETINFHKTAPLPDISEMILSGLPFDEFHPGDCPQPWQPQPQHQQEADMLQGPVTPFSKPPIFGQKPSTGPSRFKLKSQTPVTYPFALLKPYSAEGAVTLNDINKRLLSLPPRPVQGTIAINERPLAQLGSGLSGKSVVACTKIHTEGNGTITIMRTKG</sequence>
<name>A0ABP0UJ99_9BRYO</name>
<reference evidence="1" key="1">
    <citation type="submission" date="2024-02" db="EMBL/GenBank/DDBJ databases">
        <authorList>
            <consortium name="ELIXIR-Norway"/>
            <consortium name="Elixir Norway"/>
        </authorList>
    </citation>
    <scope>NUCLEOTIDE SEQUENCE</scope>
</reference>
<dbReference type="PANTHER" id="PTHR33385:SF4">
    <property type="entry name" value="PROTEIN XRI1"/>
    <property type="match status" value="1"/>
</dbReference>
<evidence type="ECO:0000313" key="1">
    <source>
        <dbReference type="EMBL" id="CAK9222937.1"/>
    </source>
</evidence>
<evidence type="ECO:0000313" key="2">
    <source>
        <dbReference type="Proteomes" id="UP001497512"/>
    </source>
</evidence>
<organism evidence="1 2">
    <name type="scientific">Sphagnum troendelagicum</name>
    <dbReference type="NCBI Taxonomy" id="128251"/>
    <lineage>
        <taxon>Eukaryota</taxon>
        <taxon>Viridiplantae</taxon>
        <taxon>Streptophyta</taxon>
        <taxon>Embryophyta</taxon>
        <taxon>Bryophyta</taxon>
        <taxon>Sphagnophytina</taxon>
        <taxon>Sphagnopsida</taxon>
        <taxon>Sphagnales</taxon>
        <taxon>Sphagnaceae</taxon>
        <taxon>Sphagnum</taxon>
    </lineage>
</organism>
<keyword evidence="2" id="KW-1185">Reference proteome</keyword>
<gene>
    <name evidence="1" type="ORF">CSSPTR1EN2_LOCUS16556</name>
</gene>
<dbReference type="EMBL" id="OZ019896">
    <property type="protein sequence ID" value="CAK9222937.1"/>
    <property type="molecule type" value="Genomic_DNA"/>
</dbReference>